<dbReference type="RefSeq" id="WP_035913411.1">
    <property type="nucleotide sequence ID" value="NZ_AVPJ01000003.1"/>
</dbReference>
<sequence>MSDQSEHSGTENFDTELGSMSLDDAVDAGDGQPDLLDSSEGDSLPVSPPDRQPRATEWGTTASEQAQEETIDQRIAQEEPDPASAYGAPDNESGLDDGPRVGGDDEDAISADDDFLGEPSEDLDGGSLTTPDEGVRPDDEGALVGDEGTGSGGAETAEESAMRVVEE</sequence>
<gene>
    <name evidence="3" type="ORF">N802_08270</name>
</gene>
<evidence type="ECO:0000259" key="2">
    <source>
        <dbReference type="Pfam" id="PF18970"/>
    </source>
</evidence>
<proteinExistence type="predicted"/>
<dbReference type="eggNOG" id="ENOG5033198">
    <property type="taxonomic scope" value="Bacteria"/>
</dbReference>
<dbReference type="Pfam" id="PF18970">
    <property type="entry name" value="DUF5709"/>
    <property type="match status" value="1"/>
</dbReference>
<keyword evidence="4" id="KW-1185">Reference proteome</keyword>
<dbReference type="InterPro" id="IPR043763">
    <property type="entry name" value="DUF5709"/>
</dbReference>
<evidence type="ECO:0000256" key="1">
    <source>
        <dbReference type="SAM" id="MobiDB-lite"/>
    </source>
</evidence>
<name>A0A0A0J8N4_9MICO</name>
<accession>A0A0A0J8N4</accession>
<protein>
    <recommendedName>
        <fullName evidence="2">DUF5709 domain-containing protein</fullName>
    </recommendedName>
</protein>
<dbReference type="STRING" id="1385520.N802_08270"/>
<evidence type="ECO:0000313" key="4">
    <source>
        <dbReference type="Proteomes" id="UP000030002"/>
    </source>
</evidence>
<comment type="caution">
    <text evidence="3">The sequence shown here is derived from an EMBL/GenBank/DDBJ whole genome shotgun (WGS) entry which is preliminary data.</text>
</comment>
<evidence type="ECO:0000313" key="3">
    <source>
        <dbReference type="EMBL" id="KGN33795.1"/>
    </source>
</evidence>
<dbReference type="AlphaFoldDB" id="A0A0A0J8N4"/>
<dbReference type="EMBL" id="AVPJ01000003">
    <property type="protein sequence ID" value="KGN33795.1"/>
    <property type="molecule type" value="Genomic_DNA"/>
</dbReference>
<dbReference type="Proteomes" id="UP000030002">
    <property type="component" value="Unassembled WGS sequence"/>
</dbReference>
<feature type="compositionally biased region" description="Acidic residues" evidence="1">
    <location>
        <begin position="104"/>
        <end position="124"/>
    </location>
</feature>
<feature type="domain" description="DUF5709" evidence="2">
    <location>
        <begin position="122"/>
        <end position="167"/>
    </location>
</feature>
<organism evidence="3 4">
    <name type="scientific">Knoellia sinensis KCTC 19936</name>
    <dbReference type="NCBI Taxonomy" id="1385520"/>
    <lineage>
        <taxon>Bacteria</taxon>
        <taxon>Bacillati</taxon>
        <taxon>Actinomycetota</taxon>
        <taxon>Actinomycetes</taxon>
        <taxon>Micrococcales</taxon>
        <taxon>Intrasporangiaceae</taxon>
        <taxon>Knoellia</taxon>
    </lineage>
</organism>
<reference evidence="3 4" key="1">
    <citation type="submission" date="2013-08" db="EMBL/GenBank/DDBJ databases">
        <title>The genome sequence of Knoellia sinensis.</title>
        <authorList>
            <person name="Zhu W."/>
            <person name="Wang G."/>
        </authorList>
    </citation>
    <scope>NUCLEOTIDE SEQUENCE [LARGE SCALE GENOMIC DNA]</scope>
    <source>
        <strain evidence="3 4">KCTC 19936</strain>
    </source>
</reference>
<feature type="region of interest" description="Disordered" evidence="1">
    <location>
        <begin position="1"/>
        <end position="167"/>
    </location>
</feature>